<dbReference type="PANTHER" id="PTHR43153">
    <property type="entry name" value="ELECTRON TRANSFER FLAVOPROTEIN ALPHA"/>
    <property type="match status" value="1"/>
</dbReference>
<evidence type="ECO:0000259" key="9">
    <source>
        <dbReference type="SMART" id="SM00893"/>
    </source>
</evidence>
<keyword evidence="6" id="KW-0249">Electron transport</keyword>
<dbReference type="InterPro" id="IPR014730">
    <property type="entry name" value="ETF_a/b_N"/>
</dbReference>
<comment type="subunit">
    <text evidence="2">Heterodimer of an alpha and a beta subunit.</text>
</comment>
<dbReference type="SUPFAM" id="SSF52402">
    <property type="entry name" value="Adenine nucleotide alpha hydrolases-like"/>
    <property type="match status" value="1"/>
</dbReference>
<evidence type="ECO:0000313" key="11">
    <source>
        <dbReference type="Proteomes" id="UP000019494"/>
    </source>
</evidence>
<evidence type="ECO:0000256" key="4">
    <source>
        <dbReference type="ARBA" id="ARBA00022630"/>
    </source>
</evidence>
<comment type="function">
    <text evidence="7">The electron transfer flavoprotein serves as a specific electron acceptor for other dehydrogenases. It transfers the electrons to the main respiratory chain via ETF-ubiquinone oxidoreductase (ETF dehydrogenase).</text>
</comment>
<dbReference type="InterPro" id="IPR018206">
    <property type="entry name" value="ETF_asu_C_CS"/>
</dbReference>
<keyword evidence="3" id="KW-0813">Transport</keyword>
<dbReference type="EMBL" id="AWQS01000067">
    <property type="protein sequence ID" value="EWT06083.1"/>
    <property type="molecule type" value="Genomic_DNA"/>
</dbReference>
<evidence type="ECO:0000256" key="7">
    <source>
        <dbReference type="ARBA" id="ARBA00025649"/>
    </source>
</evidence>
<dbReference type="PROSITE" id="PS00696">
    <property type="entry name" value="ETF_ALPHA"/>
    <property type="match status" value="1"/>
</dbReference>
<comment type="similarity">
    <text evidence="1">Belongs to the ETF alpha-subunit/FixB family.</text>
</comment>
<evidence type="ECO:0000256" key="6">
    <source>
        <dbReference type="ARBA" id="ARBA00022982"/>
    </source>
</evidence>
<reference evidence="11" key="1">
    <citation type="submission" date="2013-08" db="EMBL/GenBank/DDBJ databases">
        <title>Intrasporangium oryzae NRRL B-24470.</title>
        <authorList>
            <person name="Liu H."/>
            <person name="Wang G."/>
        </authorList>
    </citation>
    <scope>NUCLEOTIDE SEQUENCE [LARGE SCALE GENOMIC DNA]</scope>
    <source>
        <strain evidence="11">Q5-1</strain>
    </source>
</reference>
<dbReference type="PIRSF" id="PIRSF000089">
    <property type="entry name" value="Electra_flavoP_a"/>
    <property type="match status" value="1"/>
</dbReference>
<evidence type="ECO:0000256" key="2">
    <source>
        <dbReference type="ARBA" id="ARBA00011355"/>
    </source>
</evidence>
<dbReference type="InterPro" id="IPR014731">
    <property type="entry name" value="ETF_asu_C"/>
</dbReference>
<dbReference type="PANTHER" id="PTHR43153:SF1">
    <property type="entry name" value="ELECTRON TRANSFER FLAVOPROTEIN SUBUNIT ALPHA, MITOCHONDRIAL"/>
    <property type="match status" value="1"/>
</dbReference>
<comment type="caution">
    <text evidence="10">The sequence shown here is derived from an EMBL/GenBank/DDBJ whole genome shotgun (WGS) entry which is preliminary data.</text>
</comment>
<dbReference type="Proteomes" id="UP000019494">
    <property type="component" value="Unassembled WGS sequence"/>
</dbReference>
<comment type="cofactor">
    <cofactor evidence="8">
        <name>FAD</name>
        <dbReference type="ChEBI" id="CHEBI:57692"/>
    </cofactor>
    <text evidence="8">Binds 1 FAD per dimer.</text>
</comment>
<dbReference type="InterPro" id="IPR014729">
    <property type="entry name" value="Rossmann-like_a/b/a_fold"/>
</dbReference>
<keyword evidence="5 8" id="KW-0274">FAD</keyword>
<name>W9GMP2_9MICO</name>
<evidence type="ECO:0000256" key="3">
    <source>
        <dbReference type="ARBA" id="ARBA00022448"/>
    </source>
</evidence>
<dbReference type="Pfam" id="PF00766">
    <property type="entry name" value="ETF_alpha"/>
    <property type="match status" value="1"/>
</dbReference>
<dbReference type="PATRIC" id="fig|584657.3.peg.2013"/>
<dbReference type="RefSeq" id="WP_051518422.1">
    <property type="nucleotide sequence ID" value="NZ_AWQS01000067.1"/>
</dbReference>
<dbReference type="Gene3D" id="3.40.50.620">
    <property type="entry name" value="HUPs"/>
    <property type="match status" value="1"/>
</dbReference>
<keyword evidence="4" id="KW-0285">Flavoprotein</keyword>
<accession>W9GMP2</accession>
<evidence type="ECO:0000256" key="5">
    <source>
        <dbReference type="ARBA" id="ARBA00022827"/>
    </source>
</evidence>
<dbReference type="InterPro" id="IPR001308">
    <property type="entry name" value="ETF_a/FixB"/>
</dbReference>
<organism evidence="10 11">
    <name type="scientific">Intrasporangium chromatireducens Q5-1</name>
    <dbReference type="NCBI Taxonomy" id="584657"/>
    <lineage>
        <taxon>Bacteria</taxon>
        <taxon>Bacillati</taxon>
        <taxon>Actinomycetota</taxon>
        <taxon>Actinomycetes</taxon>
        <taxon>Micrococcales</taxon>
        <taxon>Intrasporangiaceae</taxon>
        <taxon>Intrasporangium</taxon>
    </lineage>
</organism>
<dbReference type="AlphaFoldDB" id="W9GMP2"/>
<feature type="binding site" evidence="8">
    <location>
        <begin position="238"/>
        <end position="239"/>
    </location>
    <ligand>
        <name>FAD</name>
        <dbReference type="ChEBI" id="CHEBI:57692"/>
    </ligand>
</feature>
<dbReference type="OrthoDB" id="9770286at2"/>
<dbReference type="SUPFAM" id="SSF52467">
    <property type="entry name" value="DHS-like NAD/FAD-binding domain"/>
    <property type="match status" value="1"/>
</dbReference>
<dbReference type="GO" id="GO:0050660">
    <property type="term" value="F:flavin adenine dinucleotide binding"/>
    <property type="evidence" value="ECO:0007669"/>
    <property type="project" value="InterPro"/>
</dbReference>
<evidence type="ECO:0000256" key="1">
    <source>
        <dbReference type="ARBA" id="ARBA00005817"/>
    </source>
</evidence>
<dbReference type="GO" id="GO:0009055">
    <property type="term" value="F:electron transfer activity"/>
    <property type="evidence" value="ECO:0007669"/>
    <property type="project" value="InterPro"/>
</dbReference>
<dbReference type="Pfam" id="PF01012">
    <property type="entry name" value="ETF"/>
    <property type="match status" value="1"/>
</dbReference>
<dbReference type="GO" id="GO:0033539">
    <property type="term" value="P:fatty acid beta-oxidation using acyl-CoA dehydrogenase"/>
    <property type="evidence" value="ECO:0007669"/>
    <property type="project" value="TreeGrafter"/>
</dbReference>
<dbReference type="SMART" id="SM00893">
    <property type="entry name" value="ETF"/>
    <property type="match status" value="1"/>
</dbReference>
<gene>
    <name evidence="10" type="ORF">N864_00240</name>
</gene>
<feature type="domain" description="Electron transfer flavoprotein alpha/beta-subunit N-terminal" evidence="9">
    <location>
        <begin position="4"/>
        <end position="188"/>
    </location>
</feature>
<evidence type="ECO:0000313" key="10">
    <source>
        <dbReference type="EMBL" id="EWT06083.1"/>
    </source>
</evidence>
<evidence type="ECO:0000256" key="8">
    <source>
        <dbReference type="PIRSR" id="PIRSR000089-1"/>
    </source>
</evidence>
<feature type="binding site" evidence="8">
    <location>
        <begin position="252"/>
        <end position="256"/>
    </location>
    <ligand>
        <name>FAD</name>
        <dbReference type="ChEBI" id="CHEBI:57692"/>
    </ligand>
</feature>
<keyword evidence="11" id="KW-1185">Reference proteome</keyword>
<dbReference type="Gene3D" id="3.40.50.1220">
    <property type="entry name" value="TPP-binding domain"/>
    <property type="match status" value="1"/>
</dbReference>
<sequence length="325" mass="33493">MSGILIVAEVDGVVVKPELGELVTLAGKIQESVGGDLVVGVVVGSGREVPRELEGWEIDAVHVLEGDGLGDPWPEAHSEALAQLCAELEPDVVLLAPTLLGQEVSSRLALRLNSSLIQGAMDVQLRDDGLFARRHIYGGAAVATVAAAVGRHVIVPRPGAYERAAPSTRSAIDVLRHTVSLSSTPKTRFTGLTRREGTVANIKAANVLVSGGSGIGGPEGFELLQEVADLLGGVVSASRPACDAGWVDSALQVGMTGKTVAPDLYLAVGISGAIQHLMGCASAKVIVAVNKDKDAPIFRASTLGVVGDWKEVMGGLRDALSAAAR</sequence>
<dbReference type="InterPro" id="IPR029035">
    <property type="entry name" value="DHS-like_NAD/FAD-binding_dom"/>
</dbReference>
<feature type="binding site" evidence="8">
    <location>
        <begin position="269"/>
        <end position="276"/>
    </location>
    <ligand>
        <name>FAD</name>
        <dbReference type="ChEBI" id="CHEBI:57692"/>
    </ligand>
</feature>
<feature type="binding site" evidence="8">
    <location>
        <position position="290"/>
    </location>
    <ligand>
        <name>FAD</name>
        <dbReference type="ChEBI" id="CHEBI:57692"/>
    </ligand>
</feature>
<proteinExistence type="inferred from homology"/>
<protein>
    <recommendedName>
        <fullName evidence="9">Electron transfer flavoprotein alpha/beta-subunit N-terminal domain-containing protein</fullName>
    </recommendedName>
</protein>